<evidence type="ECO:0008006" key="11">
    <source>
        <dbReference type="Google" id="ProtNLM"/>
    </source>
</evidence>
<dbReference type="SMART" id="SM00456">
    <property type="entry name" value="WW"/>
    <property type="match status" value="1"/>
</dbReference>
<evidence type="ECO:0000313" key="10">
    <source>
        <dbReference type="Proteomes" id="UP001168990"/>
    </source>
</evidence>
<dbReference type="PROSITE" id="PS50171">
    <property type="entry name" value="ZF_MATRIN"/>
    <property type="match status" value="1"/>
</dbReference>
<reference evidence="9" key="1">
    <citation type="journal article" date="2023" name="bioRxiv">
        <title>Scaffold-level genome assemblies of two parasitoid biocontrol wasps reveal the parthenogenesis mechanism and an associated novel virus.</title>
        <authorList>
            <person name="Inwood S."/>
            <person name="Skelly J."/>
            <person name="Guhlin J."/>
            <person name="Harrop T."/>
            <person name="Goldson S."/>
            <person name="Dearden P."/>
        </authorList>
    </citation>
    <scope>NUCLEOTIDE SEQUENCE</scope>
    <source>
        <strain evidence="9">Irish</strain>
        <tissue evidence="9">Whole body</tissue>
    </source>
</reference>
<dbReference type="SMART" id="SM00451">
    <property type="entry name" value="ZnF_U1"/>
    <property type="match status" value="1"/>
</dbReference>
<dbReference type="InterPro" id="IPR000690">
    <property type="entry name" value="Matrin/U1-C_Znf_C2H2"/>
</dbReference>
<dbReference type="InterPro" id="IPR036020">
    <property type="entry name" value="WW_dom_sf"/>
</dbReference>
<feature type="compositionally biased region" description="Basic residues" evidence="6">
    <location>
        <begin position="166"/>
        <end position="177"/>
    </location>
</feature>
<feature type="region of interest" description="Disordered" evidence="6">
    <location>
        <begin position="266"/>
        <end position="291"/>
    </location>
</feature>
<dbReference type="Pfam" id="PF06220">
    <property type="entry name" value="zf-U1"/>
    <property type="match status" value="1"/>
</dbReference>
<dbReference type="PANTHER" id="PTHR13173">
    <property type="entry name" value="WW DOMAIN BINDING PROTEIN 4"/>
    <property type="match status" value="1"/>
</dbReference>
<keyword evidence="5" id="KW-0539">Nucleus</keyword>
<dbReference type="PROSITE" id="PS01159">
    <property type="entry name" value="WW_DOMAIN_1"/>
    <property type="match status" value="1"/>
</dbReference>
<evidence type="ECO:0000256" key="6">
    <source>
        <dbReference type="SAM" id="MobiDB-lite"/>
    </source>
</evidence>
<proteinExistence type="predicted"/>
<evidence type="ECO:0000256" key="4">
    <source>
        <dbReference type="ARBA" id="ARBA00022833"/>
    </source>
</evidence>
<dbReference type="SUPFAM" id="SSF57667">
    <property type="entry name" value="beta-beta-alpha zinc fingers"/>
    <property type="match status" value="1"/>
</dbReference>
<feature type="compositionally biased region" description="Basic and acidic residues" evidence="6">
    <location>
        <begin position="266"/>
        <end position="276"/>
    </location>
</feature>
<gene>
    <name evidence="9" type="ORF">PV328_007789</name>
</gene>
<comment type="subcellular location">
    <subcellularLocation>
        <location evidence="1">Nucleus</location>
    </subcellularLocation>
</comment>
<protein>
    <recommendedName>
        <fullName evidence="11">WW domain-binding protein 4</fullName>
    </recommendedName>
</protein>
<dbReference type="CDD" id="cd00201">
    <property type="entry name" value="WW"/>
    <property type="match status" value="1"/>
</dbReference>
<feature type="domain" description="Matrin-type" evidence="8">
    <location>
        <begin position="11"/>
        <end position="42"/>
    </location>
</feature>
<feature type="domain" description="WW" evidence="7">
    <location>
        <begin position="187"/>
        <end position="220"/>
    </location>
</feature>
<evidence type="ECO:0000256" key="2">
    <source>
        <dbReference type="ARBA" id="ARBA00022723"/>
    </source>
</evidence>
<dbReference type="EMBL" id="JAQQBS010001423">
    <property type="protein sequence ID" value="KAK0160373.1"/>
    <property type="molecule type" value="Genomic_DNA"/>
</dbReference>
<dbReference type="Gene3D" id="3.30.160.60">
    <property type="entry name" value="Classic Zinc Finger"/>
    <property type="match status" value="1"/>
</dbReference>
<dbReference type="Gene3D" id="2.20.70.10">
    <property type="match status" value="1"/>
</dbReference>
<evidence type="ECO:0000256" key="3">
    <source>
        <dbReference type="ARBA" id="ARBA00022771"/>
    </source>
</evidence>
<dbReference type="GO" id="GO:0003723">
    <property type="term" value="F:RNA binding"/>
    <property type="evidence" value="ECO:0007669"/>
    <property type="project" value="TreeGrafter"/>
</dbReference>
<feature type="region of interest" description="Disordered" evidence="6">
    <location>
        <begin position="153"/>
        <end position="177"/>
    </location>
</feature>
<dbReference type="InterPro" id="IPR040023">
    <property type="entry name" value="WBP4"/>
</dbReference>
<dbReference type="InterPro" id="IPR001202">
    <property type="entry name" value="WW_dom"/>
</dbReference>
<dbReference type="GO" id="GO:0008270">
    <property type="term" value="F:zinc ion binding"/>
    <property type="evidence" value="ECO:0007669"/>
    <property type="project" value="UniProtKB-KW"/>
</dbReference>
<dbReference type="InterPro" id="IPR013085">
    <property type="entry name" value="U1-CZ_Znf_C2H2"/>
</dbReference>
<sequence>MADYWKSQGRKFCDFCKCWIADNKPSIEFHEGGKKHKEHVAKRLKEIHRNSAKNAKINKKFENCIKTMENAAMAAYRKDVEENTLDLTAKEIIREKHKTNNELSKVRLNPNQMSIATLEVNPRQKKSQHLPGDIDFCDPTTFYRAQVRLSSKSTNDPDISYENKAKGKIQREKHHGKRGIEDIPNKKSVAKLWYEARSAEGFTYYWHSQSKVTSWEPPKEGFMTFSEQEEEVKERLIQTEFLRQIEQEEIKNKAENFEEQRANAVREKSKEIREQYKGNNNSIKESQEDVKDNQEKYKIEIPYRRDYSIPEKVDPYGPWQTVEIKSAKSIDLQLPKKPVIQVTQPVISEAFKHKAFAEKIITKISTDTSNNDDVPTTFKKRKFGNRNVRKRFDDD</sequence>
<dbReference type="PANTHER" id="PTHR13173:SF10">
    <property type="entry name" value="WW DOMAIN-BINDING PROTEIN 4"/>
    <property type="match status" value="1"/>
</dbReference>
<dbReference type="InterPro" id="IPR036236">
    <property type="entry name" value="Znf_C2H2_sf"/>
</dbReference>
<evidence type="ECO:0000259" key="8">
    <source>
        <dbReference type="PROSITE" id="PS50171"/>
    </source>
</evidence>
<evidence type="ECO:0000313" key="9">
    <source>
        <dbReference type="EMBL" id="KAK0160373.1"/>
    </source>
</evidence>
<evidence type="ECO:0000259" key="7">
    <source>
        <dbReference type="PROSITE" id="PS50020"/>
    </source>
</evidence>
<dbReference type="InterPro" id="IPR003604">
    <property type="entry name" value="Matrin/U1-like-C_Znf_C2H2"/>
</dbReference>
<dbReference type="AlphaFoldDB" id="A0AA39C9M0"/>
<keyword evidence="10" id="KW-1185">Reference proteome</keyword>
<organism evidence="9 10">
    <name type="scientific">Microctonus aethiopoides</name>
    <dbReference type="NCBI Taxonomy" id="144406"/>
    <lineage>
        <taxon>Eukaryota</taxon>
        <taxon>Metazoa</taxon>
        <taxon>Ecdysozoa</taxon>
        <taxon>Arthropoda</taxon>
        <taxon>Hexapoda</taxon>
        <taxon>Insecta</taxon>
        <taxon>Pterygota</taxon>
        <taxon>Neoptera</taxon>
        <taxon>Endopterygota</taxon>
        <taxon>Hymenoptera</taxon>
        <taxon>Apocrita</taxon>
        <taxon>Ichneumonoidea</taxon>
        <taxon>Braconidae</taxon>
        <taxon>Euphorinae</taxon>
        <taxon>Microctonus</taxon>
    </lineage>
</organism>
<reference evidence="9" key="2">
    <citation type="submission" date="2023-03" db="EMBL/GenBank/DDBJ databases">
        <authorList>
            <person name="Inwood S.N."/>
            <person name="Skelly J.G."/>
            <person name="Guhlin J."/>
            <person name="Harrop T.W.R."/>
            <person name="Goldson S.G."/>
            <person name="Dearden P.K."/>
        </authorList>
    </citation>
    <scope>NUCLEOTIDE SEQUENCE</scope>
    <source>
        <strain evidence="9">Irish</strain>
        <tissue evidence="9">Whole body</tissue>
    </source>
</reference>
<dbReference type="GO" id="GO:0000398">
    <property type="term" value="P:mRNA splicing, via spliceosome"/>
    <property type="evidence" value="ECO:0007669"/>
    <property type="project" value="InterPro"/>
</dbReference>
<keyword evidence="4" id="KW-0862">Zinc</keyword>
<name>A0AA39C9M0_9HYME</name>
<evidence type="ECO:0000256" key="5">
    <source>
        <dbReference type="ARBA" id="ARBA00023242"/>
    </source>
</evidence>
<accession>A0AA39C9M0</accession>
<dbReference type="GO" id="GO:0071011">
    <property type="term" value="C:precatalytic spliceosome"/>
    <property type="evidence" value="ECO:0007669"/>
    <property type="project" value="TreeGrafter"/>
</dbReference>
<comment type="caution">
    <text evidence="9">The sequence shown here is derived from an EMBL/GenBank/DDBJ whole genome shotgun (WGS) entry which is preliminary data.</text>
</comment>
<dbReference type="SUPFAM" id="SSF51045">
    <property type="entry name" value="WW domain"/>
    <property type="match status" value="1"/>
</dbReference>
<dbReference type="PROSITE" id="PS50020">
    <property type="entry name" value="WW_DOMAIN_2"/>
    <property type="match status" value="1"/>
</dbReference>
<dbReference type="Proteomes" id="UP001168990">
    <property type="component" value="Unassembled WGS sequence"/>
</dbReference>
<evidence type="ECO:0000256" key="1">
    <source>
        <dbReference type="ARBA" id="ARBA00004123"/>
    </source>
</evidence>
<keyword evidence="3" id="KW-0863">Zinc-finger</keyword>
<keyword evidence="2" id="KW-0479">Metal-binding</keyword>